<sequence length="371" mass="40574">MLRHKNRPLAVYRDRLVIDANASALERGVRVGMPASEAKAILGSGALTQWREEPYHEAQERWLDVCADFTDTIEPITQHEALLDFSAQPHPEELIARLIEAIEAKLGCPARWGAGCCRWLAELACGLGAGDRALENPAAFVALRPIGELLAAPPEIRRRLRDLGCHRIGDLTRVPLSVLRAQFGASALNLASAAWGRGDASVRALYPPGSISGCFIFGEPPETRQAFDEGLSDLARRLGLELAQTDRSGNQLQLVFEHEDGSLTRLARRYTKPIGSPGSLWAAISMMLAKMPEKPVVAVRARLPDLSAPRATQSDLAGLPSQKASSPALAALTHLRTVFGDQAVKLASEVEEPRRTKLRRAWRKANGWTWQ</sequence>
<evidence type="ECO:0000256" key="2">
    <source>
        <dbReference type="ARBA" id="ARBA00022763"/>
    </source>
</evidence>
<dbReference type="Gene3D" id="3.30.70.270">
    <property type="match status" value="1"/>
</dbReference>
<evidence type="ECO:0000256" key="1">
    <source>
        <dbReference type="ARBA" id="ARBA00010945"/>
    </source>
</evidence>
<comment type="similarity">
    <text evidence="1">Belongs to the DNA polymerase type-Y family.</text>
</comment>
<gene>
    <name evidence="4" type="ORF">HYR64_07195</name>
</gene>
<keyword evidence="2" id="KW-0227">DNA damage</keyword>
<proteinExistence type="inferred from homology"/>
<dbReference type="InterPro" id="IPR043128">
    <property type="entry name" value="Rev_trsase/Diguanyl_cyclase"/>
</dbReference>
<dbReference type="Proteomes" id="UP000727962">
    <property type="component" value="Unassembled WGS sequence"/>
</dbReference>
<dbReference type="EMBL" id="JACOSL010000041">
    <property type="protein sequence ID" value="MBI1756874.1"/>
    <property type="molecule type" value="Genomic_DNA"/>
</dbReference>
<dbReference type="InterPro" id="IPR001126">
    <property type="entry name" value="UmuC"/>
</dbReference>
<feature type="domain" description="UmuC" evidence="3">
    <location>
        <begin position="5"/>
        <end position="86"/>
    </location>
</feature>
<dbReference type="PROSITE" id="PS50173">
    <property type="entry name" value="UMUC"/>
    <property type="match status" value="1"/>
</dbReference>
<name>A0A931LT74_FIMGI</name>
<comment type="caution">
    <text evidence="4">The sequence shown here is derived from an EMBL/GenBank/DDBJ whole genome shotgun (WGS) entry which is preliminary data.</text>
</comment>
<dbReference type="GO" id="GO:0006281">
    <property type="term" value="P:DNA repair"/>
    <property type="evidence" value="ECO:0007669"/>
    <property type="project" value="InterPro"/>
</dbReference>
<accession>A0A931LT74</accession>
<dbReference type="SUPFAM" id="SSF56672">
    <property type="entry name" value="DNA/RNA polymerases"/>
    <property type="match status" value="1"/>
</dbReference>
<protein>
    <recommendedName>
        <fullName evidence="3">UmuC domain-containing protein</fullName>
    </recommendedName>
</protein>
<reference evidence="4" key="1">
    <citation type="submission" date="2020-07" db="EMBL/GenBank/DDBJ databases">
        <title>Huge and variable diversity of episymbiotic CPR bacteria and DPANN archaea in groundwater ecosystems.</title>
        <authorList>
            <person name="He C.Y."/>
            <person name="Keren R."/>
            <person name="Whittaker M."/>
            <person name="Farag I.F."/>
            <person name="Doudna J."/>
            <person name="Cate J.H.D."/>
            <person name="Banfield J.F."/>
        </authorList>
    </citation>
    <scope>NUCLEOTIDE SEQUENCE</scope>
    <source>
        <strain evidence="4">NC_groundwater_17_Pr7_B-0.1um_64_12</strain>
    </source>
</reference>
<organism evidence="4 5">
    <name type="scientific">Fimbriimonas ginsengisoli</name>
    <dbReference type="NCBI Taxonomy" id="1005039"/>
    <lineage>
        <taxon>Bacteria</taxon>
        <taxon>Bacillati</taxon>
        <taxon>Armatimonadota</taxon>
        <taxon>Fimbriimonadia</taxon>
        <taxon>Fimbriimonadales</taxon>
        <taxon>Fimbriimonadaceae</taxon>
        <taxon>Fimbriimonas</taxon>
    </lineage>
</organism>
<dbReference type="Gene3D" id="1.10.150.20">
    <property type="entry name" value="5' to 3' exonuclease, C-terminal subdomain"/>
    <property type="match status" value="1"/>
</dbReference>
<dbReference type="Gene3D" id="3.40.1170.60">
    <property type="match status" value="1"/>
</dbReference>
<dbReference type="PANTHER" id="PTHR35369:SF2">
    <property type="entry name" value="BLR3025 PROTEIN"/>
    <property type="match status" value="1"/>
</dbReference>
<evidence type="ECO:0000313" key="4">
    <source>
        <dbReference type="EMBL" id="MBI1756874.1"/>
    </source>
</evidence>
<evidence type="ECO:0000259" key="3">
    <source>
        <dbReference type="PROSITE" id="PS50173"/>
    </source>
</evidence>
<evidence type="ECO:0000313" key="5">
    <source>
        <dbReference type="Proteomes" id="UP000727962"/>
    </source>
</evidence>
<dbReference type="InterPro" id="IPR050356">
    <property type="entry name" value="SulA_CellDiv_inhibitor"/>
</dbReference>
<dbReference type="Pfam" id="PF00817">
    <property type="entry name" value="IMS"/>
    <property type="match status" value="1"/>
</dbReference>
<dbReference type="AlphaFoldDB" id="A0A931LT74"/>
<dbReference type="InterPro" id="IPR043502">
    <property type="entry name" value="DNA/RNA_pol_sf"/>
</dbReference>
<dbReference type="PANTHER" id="PTHR35369">
    <property type="entry name" value="BLR3025 PROTEIN-RELATED"/>
    <property type="match status" value="1"/>
</dbReference>